<dbReference type="STRING" id="230819.A0A5C3KPC7"/>
<dbReference type="InterPro" id="IPR053051">
    <property type="entry name" value="HDAC_complex_subunit"/>
</dbReference>
<dbReference type="InterPro" id="IPR001965">
    <property type="entry name" value="Znf_PHD"/>
</dbReference>
<dbReference type="Proteomes" id="UP000307440">
    <property type="component" value="Unassembled WGS sequence"/>
</dbReference>
<feature type="compositionally biased region" description="Basic and acidic residues" evidence="5">
    <location>
        <begin position="29"/>
        <end position="41"/>
    </location>
</feature>
<dbReference type="InterPro" id="IPR019786">
    <property type="entry name" value="Zinc_finger_PHD-type_CS"/>
</dbReference>
<feature type="region of interest" description="Disordered" evidence="5">
    <location>
        <begin position="598"/>
        <end position="619"/>
    </location>
</feature>
<accession>A0A5C3KPC7</accession>
<feature type="compositionally biased region" description="Basic and acidic residues" evidence="5">
    <location>
        <begin position="567"/>
        <end position="580"/>
    </location>
</feature>
<feature type="region of interest" description="Disordered" evidence="5">
    <location>
        <begin position="199"/>
        <end position="238"/>
    </location>
</feature>
<feature type="domain" description="PHD-type" evidence="6">
    <location>
        <begin position="130"/>
        <end position="184"/>
    </location>
</feature>
<keyword evidence="2 4" id="KW-0863">Zinc-finger</keyword>
<dbReference type="PROSITE" id="PS50016">
    <property type="entry name" value="ZF_PHD_2"/>
    <property type="match status" value="1"/>
</dbReference>
<evidence type="ECO:0000259" key="6">
    <source>
        <dbReference type="PROSITE" id="PS50016"/>
    </source>
</evidence>
<dbReference type="PANTHER" id="PTHR47793">
    <property type="entry name" value="HISTONE DEACETYLASE COMPLEX SUBUNIT CTI6"/>
    <property type="match status" value="1"/>
</dbReference>
<organism evidence="7 8">
    <name type="scientific">Coprinopsis marcescibilis</name>
    <name type="common">Agaric fungus</name>
    <name type="synonym">Psathyrella marcescibilis</name>
    <dbReference type="NCBI Taxonomy" id="230819"/>
    <lineage>
        <taxon>Eukaryota</taxon>
        <taxon>Fungi</taxon>
        <taxon>Dikarya</taxon>
        <taxon>Basidiomycota</taxon>
        <taxon>Agaricomycotina</taxon>
        <taxon>Agaricomycetes</taxon>
        <taxon>Agaricomycetidae</taxon>
        <taxon>Agaricales</taxon>
        <taxon>Agaricineae</taxon>
        <taxon>Psathyrellaceae</taxon>
        <taxon>Coprinopsis</taxon>
    </lineage>
</organism>
<dbReference type="OrthoDB" id="79252at2759"/>
<feature type="compositionally biased region" description="Polar residues" evidence="5">
    <location>
        <begin position="73"/>
        <end position="89"/>
    </location>
</feature>
<dbReference type="SMART" id="SM00249">
    <property type="entry name" value="PHD"/>
    <property type="match status" value="1"/>
</dbReference>
<dbReference type="SUPFAM" id="SSF57903">
    <property type="entry name" value="FYVE/PHD zinc finger"/>
    <property type="match status" value="1"/>
</dbReference>
<dbReference type="AlphaFoldDB" id="A0A5C3KPC7"/>
<evidence type="ECO:0000256" key="3">
    <source>
        <dbReference type="ARBA" id="ARBA00022833"/>
    </source>
</evidence>
<feature type="compositionally biased region" description="Low complexity" evidence="5">
    <location>
        <begin position="16"/>
        <end position="28"/>
    </location>
</feature>
<reference evidence="7 8" key="1">
    <citation type="journal article" date="2019" name="Nat. Ecol. Evol.">
        <title>Megaphylogeny resolves global patterns of mushroom evolution.</title>
        <authorList>
            <person name="Varga T."/>
            <person name="Krizsan K."/>
            <person name="Foldi C."/>
            <person name="Dima B."/>
            <person name="Sanchez-Garcia M."/>
            <person name="Sanchez-Ramirez S."/>
            <person name="Szollosi G.J."/>
            <person name="Szarkandi J.G."/>
            <person name="Papp V."/>
            <person name="Albert L."/>
            <person name="Andreopoulos W."/>
            <person name="Angelini C."/>
            <person name="Antonin V."/>
            <person name="Barry K.W."/>
            <person name="Bougher N.L."/>
            <person name="Buchanan P."/>
            <person name="Buyck B."/>
            <person name="Bense V."/>
            <person name="Catcheside P."/>
            <person name="Chovatia M."/>
            <person name="Cooper J."/>
            <person name="Damon W."/>
            <person name="Desjardin D."/>
            <person name="Finy P."/>
            <person name="Geml J."/>
            <person name="Haridas S."/>
            <person name="Hughes K."/>
            <person name="Justo A."/>
            <person name="Karasinski D."/>
            <person name="Kautmanova I."/>
            <person name="Kiss B."/>
            <person name="Kocsube S."/>
            <person name="Kotiranta H."/>
            <person name="LaButti K.M."/>
            <person name="Lechner B.E."/>
            <person name="Liimatainen K."/>
            <person name="Lipzen A."/>
            <person name="Lukacs Z."/>
            <person name="Mihaltcheva S."/>
            <person name="Morgado L.N."/>
            <person name="Niskanen T."/>
            <person name="Noordeloos M.E."/>
            <person name="Ohm R.A."/>
            <person name="Ortiz-Santana B."/>
            <person name="Ovrebo C."/>
            <person name="Racz N."/>
            <person name="Riley R."/>
            <person name="Savchenko A."/>
            <person name="Shiryaev A."/>
            <person name="Soop K."/>
            <person name="Spirin V."/>
            <person name="Szebenyi C."/>
            <person name="Tomsovsky M."/>
            <person name="Tulloss R.E."/>
            <person name="Uehling J."/>
            <person name="Grigoriev I.V."/>
            <person name="Vagvolgyi C."/>
            <person name="Papp T."/>
            <person name="Martin F.M."/>
            <person name="Miettinen O."/>
            <person name="Hibbett D.S."/>
            <person name="Nagy L.G."/>
        </authorList>
    </citation>
    <scope>NUCLEOTIDE SEQUENCE [LARGE SCALE GENOMIC DNA]</scope>
    <source>
        <strain evidence="7 8">CBS 121175</strain>
    </source>
</reference>
<evidence type="ECO:0000256" key="2">
    <source>
        <dbReference type="ARBA" id="ARBA00022771"/>
    </source>
</evidence>
<sequence length="619" mass="67748">MGPPLSPRETRRSGRRSAPSASTSASKSPDSEQPPRQKEPSSRSGASSTGSGTRNRRPKQEELEDAVDERKVTSAQSVTSNGSTHGVSTKSKRKGKDKDRQPTPEHIIEDIPDSATDGNPQADEEEEQGITRCVCGSSEDDPDAGEFMVQCEGCKVWQHGLCMGYQSEDQVHDDDYYCEQCKPELHMDLLKKLANKKGRHAQNQAHAQSASAASRVSRSHSPGLNAKQISKRRNTMNSRDADFAESLKEIIEATAAEAAAKDVGPCQANEDTSRNMEIETEAPVIAKKKRKRTEDEVPSKKRTRSASTTSDNPASVIARSETPILTKAPSQAPAPPKPPAKNKRGGRKVVTSEAVVSLEGEEAPVMATTTTKRGGQRKANAKRPPLSHATSHNSGGTGQEHHRRTGQSTSNAPNSSAAPDSRAYRNSHAYAVSQQPLLTSWGLPDYLAHLEHMLPTHTPQPLDVPTGSSSVLPASERHNSTERTMERGVKVKWPSKRMSVGDMNKRVRALVEWVGREQASALDRERRRDSLESSLRQQEASDAQLLRTGDENDLAYQDALARVQKGNGDDIVHKPLEKESTASTMKQMEELMEELISFQERFGPGAKSRDRERRTASNS</sequence>
<dbReference type="EMBL" id="ML210253">
    <property type="protein sequence ID" value="TFK21977.1"/>
    <property type="molecule type" value="Genomic_DNA"/>
</dbReference>
<feature type="compositionally biased region" description="Basic and acidic residues" evidence="5">
    <location>
        <begin position="96"/>
        <end position="109"/>
    </location>
</feature>
<dbReference type="CDD" id="cd15550">
    <property type="entry name" value="PHD_MLL5"/>
    <property type="match status" value="1"/>
</dbReference>
<dbReference type="GO" id="GO:0008270">
    <property type="term" value="F:zinc ion binding"/>
    <property type="evidence" value="ECO:0007669"/>
    <property type="project" value="UniProtKB-KW"/>
</dbReference>
<feature type="region of interest" description="Disordered" evidence="5">
    <location>
        <begin position="257"/>
        <end position="423"/>
    </location>
</feature>
<feature type="compositionally biased region" description="Low complexity" evidence="5">
    <location>
        <begin position="42"/>
        <end position="53"/>
    </location>
</feature>
<feature type="compositionally biased region" description="Low complexity" evidence="5">
    <location>
        <begin position="201"/>
        <end position="221"/>
    </location>
</feature>
<dbReference type="PROSITE" id="PS01359">
    <property type="entry name" value="ZF_PHD_1"/>
    <property type="match status" value="1"/>
</dbReference>
<proteinExistence type="predicted"/>
<evidence type="ECO:0000313" key="8">
    <source>
        <dbReference type="Proteomes" id="UP000307440"/>
    </source>
</evidence>
<dbReference type="Gene3D" id="3.30.40.10">
    <property type="entry name" value="Zinc/RING finger domain, C3HC4 (zinc finger)"/>
    <property type="match status" value="1"/>
</dbReference>
<feature type="compositionally biased region" description="Basic and acidic residues" evidence="5">
    <location>
        <begin position="475"/>
        <end position="488"/>
    </location>
</feature>
<feature type="compositionally biased region" description="Low complexity" evidence="5">
    <location>
        <begin position="410"/>
        <end position="419"/>
    </location>
</feature>
<keyword evidence="1" id="KW-0479">Metal-binding</keyword>
<evidence type="ECO:0000256" key="4">
    <source>
        <dbReference type="PROSITE-ProRule" id="PRU00146"/>
    </source>
</evidence>
<feature type="region of interest" description="Disordered" evidence="5">
    <location>
        <begin position="458"/>
        <end position="488"/>
    </location>
</feature>
<evidence type="ECO:0000256" key="1">
    <source>
        <dbReference type="ARBA" id="ARBA00022723"/>
    </source>
</evidence>
<feature type="compositionally biased region" description="Basic and acidic residues" evidence="5">
    <location>
        <begin position="607"/>
        <end position="619"/>
    </location>
</feature>
<dbReference type="Pfam" id="PF00628">
    <property type="entry name" value="PHD"/>
    <property type="match status" value="1"/>
</dbReference>
<keyword evidence="3" id="KW-0862">Zinc</keyword>
<evidence type="ECO:0000256" key="5">
    <source>
        <dbReference type="SAM" id="MobiDB-lite"/>
    </source>
</evidence>
<dbReference type="PANTHER" id="PTHR47793:SF1">
    <property type="entry name" value="HISTONE DEACETYLASE COMPLEX SUBUNIT CTI6"/>
    <property type="match status" value="1"/>
</dbReference>
<feature type="region of interest" description="Disordered" evidence="5">
    <location>
        <begin position="564"/>
        <end position="585"/>
    </location>
</feature>
<evidence type="ECO:0000313" key="7">
    <source>
        <dbReference type="EMBL" id="TFK21977.1"/>
    </source>
</evidence>
<name>A0A5C3KPC7_COPMA</name>
<dbReference type="InterPro" id="IPR013083">
    <property type="entry name" value="Znf_RING/FYVE/PHD"/>
</dbReference>
<keyword evidence="8" id="KW-1185">Reference proteome</keyword>
<feature type="compositionally biased region" description="Basic and acidic residues" evidence="5">
    <location>
        <begin position="522"/>
        <end position="531"/>
    </location>
</feature>
<dbReference type="InterPro" id="IPR011011">
    <property type="entry name" value="Znf_FYVE_PHD"/>
</dbReference>
<protein>
    <recommendedName>
        <fullName evidence="6">PHD-type domain-containing protein</fullName>
    </recommendedName>
</protein>
<feature type="region of interest" description="Disordered" evidence="5">
    <location>
        <begin position="1"/>
        <end position="139"/>
    </location>
</feature>
<gene>
    <name evidence="7" type="ORF">FA15DRAFT_672019</name>
</gene>
<feature type="region of interest" description="Disordered" evidence="5">
    <location>
        <begin position="518"/>
        <end position="550"/>
    </location>
</feature>
<dbReference type="InterPro" id="IPR019787">
    <property type="entry name" value="Znf_PHD-finger"/>
</dbReference>